<dbReference type="RefSeq" id="WP_132318233.1">
    <property type="nucleotide sequence ID" value="NZ_FWZT01000007.1"/>
</dbReference>
<keyword evidence="3" id="KW-1185">Reference proteome</keyword>
<feature type="domain" description="Transcription factor zinc-finger" evidence="1">
    <location>
        <begin position="2"/>
        <end position="41"/>
    </location>
</feature>
<reference evidence="3" key="1">
    <citation type="submission" date="2017-04" db="EMBL/GenBank/DDBJ databases">
        <authorList>
            <person name="Varghese N."/>
            <person name="Submissions S."/>
        </authorList>
    </citation>
    <scope>NUCLEOTIDE SEQUENCE [LARGE SCALE GENOMIC DNA]</scope>
    <source>
        <strain evidence="3">RKEM611</strain>
    </source>
</reference>
<proteinExistence type="predicted"/>
<accession>A0A1Y6BQC9</accession>
<dbReference type="STRING" id="1513793.SAMN06296036_107225"/>
<dbReference type="OrthoDB" id="9814037at2"/>
<evidence type="ECO:0000259" key="1">
    <source>
        <dbReference type="Pfam" id="PF13453"/>
    </source>
</evidence>
<name>A0A1Y6BQC9_9BACT</name>
<protein>
    <submittedName>
        <fullName evidence="2">Zn-finger domain-containing nucleic acid-binding protein</fullName>
    </submittedName>
</protein>
<evidence type="ECO:0000313" key="3">
    <source>
        <dbReference type="Proteomes" id="UP000192907"/>
    </source>
</evidence>
<feature type="domain" description="Transcription factor zinc-finger" evidence="1">
    <location>
        <begin position="204"/>
        <end position="243"/>
    </location>
</feature>
<dbReference type="AlphaFoldDB" id="A0A1Y6BQC9"/>
<dbReference type="Proteomes" id="UP000192907">
    <property type="component" value="Unassembled WGS sequence"/>
</dbReference>
<organism evidence="2 3">
    <name type="scientific">Pseudobacteriovorax antillogorgiicola</name>
    <dbReference type="NCBI Taxonomy" id="1513793"/>
    <lineage>
        <taxon>Bacteria</taxon>
        <taxon>Pseudomonadati</taxon>
        <taxon>Bdellovibrionota</taxon>
        <taxon>Oligoflexia</taxon>
        <taxon>Oligoflexales</taxon>
        <taxon>Pseudobacteriovoracaceae</taxon>
        <taxon>Pseudobacteriovorax</taxon>
    </lineage>
</organism>
<evidence type="ECO:0000313" key="2">
    <source>
        <dbReference type="EMBL" id="SMF22686.1"/>
    </source>
</evidence>
<gene>
    <name evidence="2" type="ORF">SAMN06296036_107225</name>
</gene>
<dbReference type="EMBL" id="FWZT01000007">
    <property type="protein sequence ID" value="SMF22686.1"/>
    <property type="molecule type" value="Genomic_DNA"/>
</dbReference>
<feature type="domain" description="Transcription factor zinc-finger" evidence="1">
    <location>
        <begin position="70"/>
        <end position="110"/>
    </location>
</feature>
<feature type="domain" description="Transcription factor zinc-finger" evidence="1">
    <location>
        <begin position="132"/>
        <end position="172"/>
    </location>
</feature>
<dbReference type="Pfam" id="PF13453">
    <property type="entry name" value="Zn_ribbon_TFIIB"/>
    <property type="match status" value="4"/>
</dbReference>
<sequence>MKCPNCGESLQAQSYENTEIDVCRTCSGVWLDEGEITAIINSVEETFSAEETDRALAARGLDHREPSPIKCPKCQDQLKIVHYVYDSGVIIDRCPQKHGIWLDAGEIEKIQILQEIDRGLVNPINPHSNERHCPRDGSPLKAHHYEGEEIDLCQTCGGTWLEPDELKKIIEKKDIEFSPSDYSEIKADENQETTRAIDLGRLVCVVCTRNLKQLNFSYSSGIIVDYCPEGHGIWLDHHELERIQVFSERWQEKLPWLQEKYQKALTEAREQAARDYEQAYQEGVRKTMNKTILGRFLKKVGA</sequence>
<dbReference type="InterPro" id="IPR027392">
    <property type="entry name" value="TF_Znf"/>
</dbReference>